<gene>
    <name evidence="7" type="primary">gyaR</name>
    <name evidence="7" type="ORF">BN2476_680058</name>
</gene>
<dbReference type="GO" id="GO:0016618">
    <property type="term" value="F:hydroxypyruvate reductase [NAD(P)H] activity"/>
    <property type="evidence" value="ECO:0007669"/>
    <property type="project" value="TreeGrafter"/>
</dbReference>
<dbReference type="PANTHER" id="PTHR10996:SF178">
    <property type="entry name" value="2-HYDROXYACID DEHYDROGENASE YGL185C-RELATED"/>
    <property type="match status" value="1"/>
</dbReference>
<reference evidence="7" key="1">
    <citation type="submission" date="2016-12" db="EMBL/GenBank/DDBJ databases">
        <authorList>
            <person name="Moulin L."/>
        </authorList>
    </citation>
    <scope>NUCLEOTIDE SEQUENCE [LARGE SCALE GENOMIC DNA]</scope>
    <source>
        <strain evidence="7">STM 7183</strain>
    </source>
</reference>
<proteinExistence type="inferred from homology"/>
<comment type="similarity">
    <text evidence="4">Belongs to the D-isomer specific 2-hydroxyacid dehydrogenase family.</text>
</comment>
<dbReference type="GO" id="GO:0047964">
    <property type="term" value="F:glyoxylate reductase (NADH) activity"/>
    <property type="evidence" value="ECO:0007669"/>
    <property type="project" value="UniProtKB-EC"/>
</dbReference>
<dbReference type="GO" id="GO:0005829">
    <property type="term" value="C:cytosol"/>
    <property type="evidence" value="ECO:0007669"/>
    <property type="project" value="TreeGrafter"/>
</dbReference>
<dbReference type="InterPro" id="IPR006140">
    <property type="entry name" value="D-isomer_DH_NAD-bd"/>
</dbReference>
<dbReference type="Pfam" id="PF00389">
    <property type="entry name" value="2-Hacid_dh"/>
    <property type="match status" value="1"/>
</dbReference>
<protein>
    <submittedName>
        <fullName evidence="7">Glyoxylate reductase</fullName>
        <ecNumber evidence="7">1.1.1.26</ecNumber>
    </submittedName>
</protein>
<keyword evidence="2 4" id="KW-0560">Oxidoreductase</keyword>
<dbReference type="InterPro" id="IPR006139">
    <property type="entry name" value="D-isomer_2_OHA_DH_cat_dom"/>
</dbReference>
<dbReference type="PANTHER" id="PTHR10996">
    <property type="entry name" value="2-HYDROXYACID DEHYDROGENASE-RELATED"/>
    <property type="match status" value="1"/>
</dbReference>
<dbReference type="FunFam" id="3.40.50.720:FF:000213">
    <property type="entry name" value="Putative 2-hydroxyacid dehydrogenase"/>
    <property type="match status" value="1"/>
</dbReference>
<evidence type="ECO:0000256" key="1">
    <source>
        <dbReference type="ARBA" id="ARBA00022857"/>
    </source>
</evidence>
<comment type="caution">
    <text evidence="7">The sequence shown here is derived from an EMBL/GenBank/DDBJ whole genome shotgun (WGS) entry which is preliminary data.</text>
</comment>
<dbReference type="CDD" id="cd12156">
    <property type="entry name" value="HPPR"/>
    <property type="match status" value="1"/>
</dbReference>
<evidence type="ECO:0000256" key="2">
    <source>
        <dbReference type="ARBA" id="ARBA00023002"/>
    </source>
</evidence>
<dbReference type="SUPFAM" id="SSF51735">
    <property type="entry name" value="NAD(P)-binding Rossmann-fold domains"/>
    <property type="match status" value="1"/>
</dbReference>
<feature type="domain" description="D-isomer specific 2-hydroxyacid dehydrogenase catalytic" evidence="5">
    <location>
        <begin position="15"/>
        <end position="320"/>
    </location>
</feature>
<dbReference type="EMBL" id="CYGY02000068">
    <property type="protein sequence ID" value="SIT49294.1"/>
    <property type="molecule type" value="Genomic_DNA"/>
</dbReference>
<evidence type="ECO:0000259" key="5">
    <source>
        <dbReference type="Pfam" id="PF00389"/>
    </source>
</evidence>
<dbReference type="InterPro" id="IPR050223">
    <property type="entry name" value="D-isomer_2-hydroxyacid_DH"/>
</dbReference>
<keyword evidence="1" id="KW-0521">NADP</keyword>
<evidence type="ECO:0000256" key="4">
    <source>
        <dbReference type="RuleBase" id="RU003719"/>
    </source>
</evidence>
<evidence type="ECO:0000313" key="7">
    <source>
        <dbReference type="EMBL" id="SIT49294.1"/>
    </source>
</evidence>
<dbReference type="AlphaFoldDB" id="A0A1N7SPE1"/>
<dbReference type="Pfam" id="PF02826">
    <property type="entry name" value="2-Hacid_dh_C"/>
    <property type="match status" value="1"/>
</dbReference>
<dbReference type="GO" id="GO:0030267">
    <property type="term" value="F:glyoxylate reductase (NADPH) activity"/>
    <property type="evidence" value="ECO:0007669"/>
    <property type="project" value="TreeGrafter"/>
</dbReference>
<dbReference type="RefSeq" id="WP_235851066.1">
    <property type="nucleotide sequence ID" value="NZ_CYGY02000068.1"/>
</dbReference>
<name>A0A1N7SPE1_9BURK</name>
<dbReference type="SUPFAM" id="SSF52283">
    <property type="entry name" value="Formate/glycerate dehydrogenase catalytic domain-like"/>
    <property type="match status" value="1"/>
</dbReference>
<accession>A0A1N7SPE1</accession>
<keyword evidence="3" id="KW-0520">NAD</keyword>
<dbReference type="Gene3D" id="3.40.50.720">
    <property type="entry name" value="NAD(P)-binding Rossmann-like Domain"/>
    <property type="match status" value="2"/>
</dbReference>
<dbReference type="EC" id="1.1.1.26" evidence="7"/>
<feature type="domain" description="D-isomer specific 2-hydroxyacid dehydrogenase NAD-binding" evidence="6">
    <location>
        <begin position="117"/>
        <end position="289"/>
    </location>
</feature>
<organism evidence="7 8">
    <name type="scientific">Paraburkholderia piptadeniae</name>
    <dbReference type="NCBI Taxonomy" id="1701573"/>
    <lineage>
        <taxon>Bacteria</taxon>
        <taxon>Pseudomonadati</taxon>
        <taxon>Pseudomonadota</taxon>
        <taxon>Betaproteobacteria</taxon>
        <taxon>Burkholderiales</taxon>
        <taxon>Burkholderiaceae</taxon>
        <taxon>Paraburkholderia</taxon>
    </lineage>
</organism>
<evidence type="ECO:0000313" key="8">
    <source>
        <dbReference type="Proteomes" id="UP000195569"/>
    </source>
</evidence>
<sequence>MRKLTQPETGRPAVVLVVPIFPTAMDVLETEFTVHRLWEETDRDAALVRWADEAQALVTFANGPVDAALMAALPNVKIIATMTVGVDHIDLEAARKRGIQVTHTPDVLTEAVADLAMALVLSVARQIVVADRFVRTGEWSRRVLPPVRSVSGSHVGVVGLGRIGLAFARRAAAFDMRVSYYGPRRKPDVGYRYYDNLRALARDVDYLVITAPGGPQTDRMIDGAVLADLGPNGALINVGRGSIVDEPALVAALVNGTLGAAGLDVYANEPHIPEELCALENVVLLPHIASATLETRAAMGELVVNNLRAWFAGRPVLTPVI</sequence>
<keyword evidence="8" id="KW-1185">Reference proteome</keyword>
<dbReference type="Proteomes" id="UP000195569">
    <property type="component" value="Unassembled WGS sequence"/>
</dbReference>
<evidence type="ECO:0000256" key="3">
    <source>
        <dbReference type="ARBA" id="ARBA00023027"/>
    </source>
</evidence>
<dbReference type="InterPro" id="IPR036291">
    <property type="entry name" value="NAD(P)-bd_dom_sf"/>
</dbReference>
<evidence type="ECO:0000259" key="6">
    <source>
        <dbReference type="Pfam" id="PF02826"/>
    </source>
</evidence>
<dbReference type="GO" id="GO:0051287">
    <property type="term" value="F:NAD binding"/>
    <property type="evidence" value="ECO:0007669"/>
    <property type="project" value="InterPro"/>
</dbReference>